<dbReference type="PANTHER" id="PTHR48046:SF1">
    <property type="entry name" value="GLYCOSYLTRANSFERASE-RELATED"/>
    <property type="match status" value="1"/>
</dbReference>
<dbReference type="InterPro" id="IPR002213">
    <property type="entry name" value="UDP_glucos_trans"/>
</dbReference>
<dbReference type="Gene3D" id="3.40.50.2000">
    <property type="entry name" value="Glycogen Phosphorylase B"/>
    <property type="match status" value="2"/>
</dbReference>
<evidence type="ECO:0000313" key="3">
    <source>
        <dbReference type="EMBL" id="RCV31361.1"/>
    </source>
</evidence>
<dbReference type="Pfam" id="PF00201">
    <property type="entry name" value="UDPGT"/>
    <property type="match status" value="1"/>
</dbReference>
<gene>
    <name evidence="3" type="ORF">SETIT_6G170800v2</name>
</gene>
<sequence>MEEVQERTVVRPCPRVLLVCSSCTGHLIPFAELSRCLVADHSLAATLLFAAATSPPPAQYLSLAASALDSRDTHADRDHPDLSWRAFWPDRDRVGSSLPDSAVWGGVFALAVTDMIGTPALVVMVELGVPSYVFFTSPWMALSLFLRLPELDILCFGEHHDATESIFLLGYTSIHAHELLSESYVGMLSMAEEFRGVDNILVNTFRDLEPAVGDSLEGLEVLVHPVGPLVLTRSVSMDWDHESLRPDQDTSSGSFFGATQGEETSMDFLPKGFIERTKGIGLMIQAWVPQSSILAHTSVGCFITHSGWNSSLEKQHMNASMLEVQVWVATVGPNRFTSKEEVATAIHHGMEGEESKKMMKRASELKEKSEHALSKVGCSTQALAQITDTWKQVAGANGGNR</sequence>
<evidence type="ECO:0008006" key="4">
    <source>
        <dbReference type="Google" id="ProtNLM"/>
    </source>
</evidence>
<dbReference type="SUPFAM" id="SSF53756">
    <property type="entry name" value="UDP-Glycosyltransferase/glycogen phosphorylase"/>
    <property type="match status" value="1"/>
</dbReference>
<dbReference type="OrthoDB" id="5835829at2759"/>
<keyword evidence="2" id="KW-0808">Transferase</keyword>
<reference evidence="3" key="1">
    <citation type="journal article" date="2012" name="Nat. Biotechnol.">
        <title>Reference genome sequence of the model plant Setaria.</title>
        <authorList>
            <person name="Bennetzen J.L."/>
            <person name="Schmutz J."/>
            <person name="Wang H."/>
            <person name="Percifield R."/>
            <person name="Hawkins J."/>
            <person name="Pontaroli A.C."/>
            <person name="Estep M."/>
            <person name="Feng L."/>
            <person name="Vaughn J.N."/>
            <person name="Grimwood J."/>
            <person name="Jenkins J."/>
            <person name="Barry K."/>
            <person name="Lindquist E."/>
            <person name="Hellsten U."/>
            <person name="Deshpande S."/>
            <person name="Wang X."/>
            <person name="Wu X."/>
            <person name="Mitros T."/>
            <person name="Triplett J."/>
            <person name="Yang X."/>
            <person name="Ye C.Y."/>
            <person name="Mauro-Herrera M."/>
            <person name="Wang L."/>
            <person name="Li P."/>
            <person name="Sharma M."/>
            <person name="Sharma R."/>
            <person name="Ronald P.C."/>
            <person name="Panaud O."/>
            <person name="Kellogg E.A."/>
            <person name="Brutnell T.P."/>
            <person name="Doust A.N."/>
            <person name="Tuskan G.A."/>
            <person name="Rokhsar D."/>
            <person name="Devos K.M."/>
        </authorList>
    </citation>
    <scope>NUCLEOTIDE SEQUENCE [LARGE SCALE GENOMIC DNA]</scope>
    <source>
        <strain evidence="3">Yugu1</strain>
    </source>
</reference>
<dbReference type="EMBL" id="CM003533">
    <property type="protein sequence ID" value="RCV31361.1"/>
    <property type="molecule type" value="Genomic_DNA"/>
</dbReference>
<dbReference type="STRING" id="4555.A0A368RMH6"/>
<evidence type="ECO:0000256" key="2">
    <source>
        <dbReference type="ARBA" id="ARBA00022679"/>
    </source>
</evidence>
<keyword evidence="1" id="KW-0328">Glycosyltransferase</keyword>
<protein>
    <recommendedName>
        <fullName evidence="4">UDP-glycosyltransferases domain-containing protein</fullName>
    </recommendedName>
</protein>
<reference evidence="3" key="2">
    <citation type="submission" date="2015-07" db="EMBL/GenBank/DDBJ databases">
        <authorList>
            <person name="Noorani M."/>
        </authorList>
    </citation>
    <scope>NUCLEOTIDE SEQUENCE</scope>
    <source>
        <strain evidence="3">Yugu1</strain>
    </source>
</reference>
<organism evidence="3">
    <name type="scientific">Setaria italica</name>
    <name type="common">Foxtail millet</name>
    <name type="synonym">Panicum italicum</name>
    <dbReference type="NCBI Taxonomy" id="4555"/>
    <lineage>
        <taxon>Eukaryota</taxon>
        <taxon>Viridiplantae</taxon>
        <taxon>Streptophyta</taxon>
        <taxon>Embryophyta</taxon>
        <taxon>Tracheophyta</taxon>
        <taxon>Spermatophyta</taxon>
        <taxon>Magnoliopsida</taxon>
        <taxon>Liliopsida</taxon>
        <taxon>Poales</taxon>
        <taxon>Poaceae</taxon>
        <taxon>PACMAD clade</taxon>
        <taxon>Panicoideae</taxon>
        <taxon>Panicodae</taxon>
        <taxon>Paniceae</taxon>
        <taxon>Cenchrinae</taxon>
        <taxon>Setaria</taxon>
    </lineage>
</organism>
<accession>A0A368RMH6</accession>
<proteinExistence type="predicted"/>
<dbReference type="GO" id="GO:0008194">
    <property type="term" value="F:UDP-glycosyltransferase activity"/>
    <property type="evidence" value="ECO:0007669"/>
    <property type="project" value="InterPro"/>
</dbReference>
<name>A0A368RMH6_SETIT</name>
<evidence type="ECO:0000256" key="1">
    <source>
        <dbReference type="ARBA" id="ARBA00022676"/>
    </source>
</evidence>
<dbReference type="AlphaFoldDB" id="A0A368RMH6"/>
<dbReference type="PANTHER" id="PTHR48046">
    <property type="entry name" value="UDP-GLYCOSYLTRANSFERASE 72E1"/>
    <property type="match status" value="1"/>
</dbReference>